<keyword evidence="1" id="KW-0496">Mitochondrion</keyword>
<protein>
    <submittedName>
        <fullName evidence="1">Uncharacterized protein</fullName>
    </submittedName>
</protein>
<evidence type="ECO:0000313" key="1">
    <source>
        <dbReference type="EMBL" id="ART30608.1"/>
    </source>
</evidence>
<dbReference type="EMBL" id="KY774314">
    <property type="protein sequence ID" value="ART30608.1"/>
    <property type="molecule type" value="Genomic_DNA"/>
</dbReference>
<accession>A0A1Y0AZQ1</accession>
<geneLocation type="mitochondrion" evidence="1"/>
<dbReference type="AlphaFoldDB" id="A0A1Y0AZQ1"/>
<sequence length="88" mass="10277">MENMARSIMHQYSKSNPRHLLPLYPGFISTQLRFLTMGRVRSSLVFDPYANHAVANIQNLIPNLHTYIRARIRSFEGRSKYARGKNKK</sequence>
<proteinExistence type="predicted"/>
<organism evidence="1">
    <name type="scientific">Utricularia reniformis</name>
    <dbReference type="NCBI Taxonomy" id="192314"/>
    <lineage>
        <taxon>Eukaryota</taxon>
        <taxon>Viridiplantae</taxon>
        <taxon>Streptophyta</taxon>
        <taxon>Embryophyta</taxon>
        <taxon>Tracheophyta</taxon>
        <taxon>Spermatophyta</taxon>
        <taxon>Magnoliopsida</taxon>
        <taxon>eudicotyledons</taxon>
        <taxon>Gunneridae</taxon>
        <taxon>Pentapetalae</taxon>
        <taxon>asterids</taxon>
        <taxon>lamiids</taxon>
        <taxon>Lamiales</taxon>
        <taxon>Lentibulariaceae</taxon>
        <taxon>Utricularia</taxon>
    </lineage>
</organism>
<name>A0A1Y0AZQ1_9LAMI</name>
<gene>
    <name evidence="1" type="ORF">AEK19_MT0336</name>
</gene>
<reference evidence="1" key="1">
    <citation type="submission" date="2017-03" db="EMBL/GenBank/DDBJ databases">
        <title>The mitochondrial genome of the carnivorous plant Utricularia reniformis (Lentibulariaceae): structure, comparative analysis and evolutionary landmarks.</title>
        <authorList>
            <person name="Silva S.R."/>
            <person name="Alvarenga D.O."/>
            <person name="Michael T.P."/>
            <person name="Miranda V.F.O."/>
            <person name="Varani A.M."/>
        </authorList>
    </citation>
    <scope>NUCLEOTIDE SEQUENCE</scope>
</reference>